<evidence type="ECO:0000313" key="2">
    <source>
        <dbReference type="EMBL" id="SNS14889.1"/>
    </source>
</evidence>
<dbReference type="Proteomes" id="UP000198379">
    <property type="component" value="Unassembled WGS sequence"/>
</dbReference>
<sequence>MKTICFIIAMSLCSFLTIAQSDSIPSKKTTKEYWDYEKEWQRPKFEIGLGVFLPQGKLTNFINPSPFVDINIYIPAKRNKSISIVVQFIRPSQNDQFVIQNQDNIDQVEAVSSDFIINSFLRFSQNLTAKNSVSKVELGVGVGISSMFVQTPFSFFNDEGENANRGLVSFLVAPGLHWKFQPTENTHITIGADVQYSPYKLKGAIEQDLGGLAILPKVLYRF</sequence>
<keyword evidence="3" id="KW-1185">Reference proteome</keyword>
<gene>
    <name evidence="2" type="ORF">SAMN06265376_107114</name>
</gene>
<name>A0A239C4N8_9FLAO</name>
<accession>A0A239C4N8</accession>
<dbReference type="AlphaFoldDB" id="A0A239C4N8"/>
<dbReference type="RefSeq" id="WP_143337187.1">
    <property type="nucleotide sequence ID" value="NZ_BMEP01000004.1"/>
</dbReference>
<evidence type="ECO:0000256" key="1">
    <source>
        <dbReference type="SAM" id="SignalP"/>
    </source>
</evidence>
<protein>
    <recommendedName>
        <fullName evidence="4">Outer membrane protein beta-barrel domain-containing protein</fullName>
    </recommendedName>
</protein>
<dbReference type="EMBL" id="FZNY01000007">
    <property type="protein sequence ID" value="SNS14889.1"/>
    <property type="molecule type" value="Genomic_DNA"/>
</dbReference>
<keyword evidence="1" id="KW-0732">Signal</keyword>
<feature type="signal peptide" evidence="1">
    <location>
        <begin position="1"/>
        <end position="19"/>
    </location>
</feature>
<proteinExistence type="predicted"/>
<feature type="chain" id="PRO_5012918376" description="Outer membrane protein beta-barrel domain-containing protein" evidence="1">
    <location>
        <begin position="20"/>
        <end position="222"/>
    </location>
</feature>
<reference evidence="2 3" key="1">
    <citation type="submission" date="2017-06" db="EMBL/GenBank/DDBJ databases">
        <authorList>
            <person name="Kim H.J."/>
            <person name="Triplett B.A."/>
        </authorList>
    </citation>
    <scope>NUCLEOTIDE SEQUENCE [LARGE SCALE GENOMIC DNA]</scope>
    <source>
        <strain evidence="2 3">DSM 25597</strain>
    </source>
</reference>
<evidence type="ECO:0008006" key="4">
    <source>
        <dbReference type="Google" id="ProtNLM"/>
    </source>
</evidence>
<organism evidence="2 3">
    <name type="scientific">Dokdonia pacifica</name>
    <dbReference type="NCBI Taxonomy" id="1627892"/>
    <lineage>
        <taxon>Bacteria</taxon>
        <taxon>Pseudomonadati</taxon>
        <taxon>Bacteroidota</taxon>
        <taxon>Flavobacteriia</taxon>
        <taxon>Flavobacteriales</taxon>
        <taxon>Flavobacteriaceae</taxon>
        <taxon>Dokdonia</taxon>
    </lineage>
</organism>
<dbReference type="OrthoDB" id="1417399at2"/>
<evidence type="ECO:0000313" key="3">
    <source>
        <dbReference type="Proteomes" id="UP000198379"/>
    </source>
</evidence>